<dbReference type="Pfam" id="PF14529">
    <property type="entry name" value="Exo_endo_phos_2"/>
    <property type="match status" value="1"/>
</dbReference>
<proteinExistence type="predicted"/>
<dbReference type="PANTHER" id="PTHR36688">
    <property type="entry name" value="ENDO/EXONUCLEASE/PHOSPHATASE DOMAIN-CONTAINING PROTEIN"/>
    <property type="match status" value="1"/>
</dbReference>
<dbReference type="GO" id="GO:0003824">
    <property type="term" value="F:catalytic activity"/>
    <property type="evidence" value="ECO:0007669"/>
    <property type="project" value="InterPro"/>
</dbReference>
<evidence type="ECO:0000313" key="2">
    <source>
        <dbReference type="EMBL" id="MBY21634.1"/>
    </source>
</evidence>
<dbReference type="PANTHER" id="PTHR36688:SF1">
    <property type="entry name" value="ENDONUCLEASE_EXONUCLEASE_PHOSPHATASE DOMAIN-CONTAINING PROTEIN"/>
    <property type="match status" value="1"/>
</dbReference>
<dbReference type="InterPro" id="IPR005135">
    <property type="entry name" value="Endo/exonuclease/phosphatase"/>
</dbReference>
<dbReference type="InterPro" id="IPR052560">
    <property type="entry name" value="RdDP_mobile_element"/>
</dbReference>
<dbReference type="EMBL" id="GGMR01009015">
    <property type="protein sequence ID" value="MBY21634.1"/>
    <property type="molecule type" value="Transcribed_RNA"/>
</dbReference>
<organism evidence="2">
    <name type="scientific">Schizaphis graminum</name>
    <name type="common">Green bug aphid</name>
    <dbReference type="NCBI Taxonomy" id="13262"/>
    <lineage>
        <taxon>Eukaryota</taxon>
        <taxon>Metazoa</taxon>
        <taxon>Ecdysozoa</taxon>
        <taxon>Arthropoda</taxon>
        <taxon>Hexapoda</taxon>
        <taxon>Insecta</taxon>
        <taxon>Pterygota</taxon>
        <taxon>Neoptera</taxon>
        <taxon>Paraneoptera</taxon>
        <taxon>Hemiptera</taxon>
        <taxon>Sternorrhyncha</taxon>
        <taxon>Aphidomorpha</taxon>
        <taxon>Aphidoidea</taxon>
        <taxon>Aphididae</taxon>
        <taxon>Aphidini</taxon>
        <taxon>Schizaphis</taxon>
    </lineage>
</organism>
<evidence type="ECO:0000259" key="1">
    <source>
        <dbReference type="Pfam" id="PF14529"/>
    </source>
</evidence>
<dbReference type="AlphaFoldDB" id="A0A2S2NWX7"/>
<sequence length="151" mass="17347">MLALQETHIPDGETRRLKIPGFRLIDYIGHPKHGLATYVNHKVEDRLVNHVTGNEHTVAIRLDNLIIYNVYKPPSTNWSHYMLPTPQCPTVYVGDFNSHSTNWGYTTENEDEERLCNWATLNRLHLLYDAKQGGTFVSGRWGTAKLLTFVL</sequence>
<reference evidence="2" key="1">
    <citation type="submission" date="2018-04" db="EMBL/GenBank/DDBJ databases">
        <title>Transcriptome of Schizaphis graminum biotype I.</title>
        <authorList>
            <person name="Scully E.D."/>
            <person name="Geib S.M."/>
            <person name="Palmer N.A."/>
            <person name="Koch K."/>
            <person name="Bradshaw J."/>
            <person name="Heng-Moss T."/>
            <person name="Sarath G."/>
        </authorList>
    </citation>
    <scope>NUCLEOTIDE SEQUENCE</scope>
</reference>
<protein>
    <recommendedName>
        <fullName evidence="1">Endonuclease/exonuclease/phosphatase domain-containing protein</fullName>
    </recommendedName>
</protein>
<dbReference type="SUPFAM" id="SSF56219">
    <property type="entry name" value="DNase I-like"/>
    <property type="match status" value="1"/>
</dbReference>
<name>A0A2S2NWX7_SCHGA</name>
<dbReference type="InterPro" id="IPR036691">
    <property type="entry name" value="Endo/exonu/phosph_ase_sf"/>
</dbReference>
<gene>
    <name evidence="2" type="ORF">g.143482</name>
</gene>
<dbReference type="Gene3D" id="3.60.10.10">
    <property type="entry name" value="Endonuclease/exonuclease/phosphatase"/>
    <property type="match status" value="1"/>
</dbReference>
<feature type="domain" description="Endonuclease/exonuclease/phosphatase" evidence="1">
    <location>
        <begin position="67"/>
        <end position="139"/>
    </location>
</feature>
<accession>A0A2S2NWX7</accession>